<dbReference type="Gene3D" id="1.20.120.220">
    <property type="entry name" value="ATP synthase, F0 complex, subunit A"/>
    <property type="match status" value="1"/>
</dbReference>
<evidence type="ECO:0000256" key="5">
    <source>
        <dbReference type="ARBA" id="ARBA00022692"/>
    </source>
</evidence>
<dbReference type="AlphaFoldDB" id="C8NDM2"/>
<dbReference type="InterPro" id="IPR023011">
    <property type="entry name" value="ATP_synth_F0_asu_AS"/>
</dbReference>
<keyword evidence="9 11" id="KW-0472">Membrane</keyword>
<name>C8NDM2_9LACT</name>
<gene>
    <name evidence="11 13" type="primary">atpB</name>
    <name evidence="13" type="ORF">HMPREF0444_0017</name>
</gene>
<dbReference type="NCBIfam" id="TIGR01131">
    <property type="entry name" value="ATP_synt_6_or_A"/>
    <property type="match status" value="1"/>
</dbReference>
<keyword evidence="8 11" id="KW-0406">Ion transport</keyword>
<dbReference type="InterPro" id="IPR035908">
    <property type="entry name" value="F0_ATP_A_sf"/>
</dbReference>
<feature type="transmembrane region" description="Helical" evidence="11">
    <location>
        <begin position="33"/>
        <end position="56"/>
    </location>
</feature>
<feature type="transmembrane region" description="Helical" evidence="11">
    <location>
        <begin position="138"/>
        <end position="158"/>
    </location>
</feature>
<keyword evidence="13" id="KW-0378">Hydrolase</keyword>
<evidence type="ECO:0000313" key="13">
    <source>
        <dbReference type="EMBL" id="EEW38245.1"/>
    </source>
</evidence>
<dbReference type="PROSITE" id="PS00449">
    <property type="entry name" value="ATPASE_A"/>
    <property type="match status" value="1"/>
</dbReference>
<dbReference type="HAMAP" id="MF_01393">
    <property type="entry name" value="ATP_synth_a_bact"/>
    <property type="match status" value="1"/>
</dbReference>
<evidence type="ECO:0000256" key="2">
    <source>
        <dbReference type="ARBA" id="ARBA00006810"/>
    </source>
</evidence>
<evidence type="ECO:0000256" key="12">
    <source>
        <dbReference type="RuleBase" id="RU000483"/>
    </source>
</evidence>
<dbReference type="GO" id="GO:0046933">
    <property type="term" value="F:proton-transporting ATP synthase activity, rotational mechanism"/>
    <property type="evidence" value="ECO:0007669"/>
    <property type="project" value="UniProtKB-UniRule"/>
</dbReference>
<dbReference type="eggNOG" id="COG0356">
    <property type="taxonomic scope" value="Bacteria"/>
</dbReference>
<proteinExistence type="inferred from homology"/>
<dbReference type="InterPro" id="IPR045082">
    <property type="entry name" value="ATP_syn_F0_a_bact/chloroplast"/>
</dbReference>
<feature type="transmembrane region" description="Helical" evidence="11">
    <location>
        <begin position="68"/>
        <end position="87"/>
    </location>
</feature>
<keyword evidence="14" id="KW-1185">Reference proteome</keyword>
<dbReference type="CDD" id="cd00310">
    <property type="entry name" value="ATP-synt_Fo_a_6"/>
    <property type="match status" value="1"/>
</dbReference>
<feature type="transmembrane region" description="Helical" evidence="11">
    <location>
        <begin position="164"/>
        <end position="188"/>
    </location>
</feature>
<dbReference type="InterPro" id="IPR000568">
    <property type="entry name" value="ATP_synth_F0_asu"/>
</dbReference>
<keyword evidence="5 11" id="KW-0812">Transmembrane</keyword>
<keyword evidence="6 11" id="KW-0375">Hydrogen ion transport</keyword>
<evidence type="ECO:0000256" key="11">
    <source>
        <dbReference type="HAMAP-Rule" id="MF_01393"/>
    </source>
</evidence>
<evidence type="ECO:0000313" key="14">
    <source>
        <dbReference type="Proteomes" id="UP000005926"/>
    </source>
</evidence>
<dbReference type="GO" id="GO:0042777">
    <property type="term" value="P:proton motive force-driven plasma membrane ATP synthesis"/>
    <property type="evidence" value="ECO:0007669"/>
    <property type="project" value="TreeGrafter"/>
</dbReference>
<dbReference type="GO" id="GO:0005886">
    <property type="term" value="C:plasma membrane"/>
    <property type="evidence" value="ECO:0007669"/>
    <property type="project" value="UniProtKB-SubCell"/>
</dbReference>
<keyword evidence="4 11" id="KW-0138">CF(0)</keyword>
<sequence>MKPGKLQNALEALMEFTKGIVNNAVDEKTGQTYYLYIFSLFSFVLVANMVGLIFYIHYEDHSYFASPTASPIVCLALALMTTLIAHYSGVQKMGLKGYIQHSYLSPMSFMLPIKLIEEFTNTITLAFRLYGNIYAGEVLLGLIVMFSSAAGLITYILAIPLGVIWQGFSVVIGAIQAYVFCTLTMVYISHKVMKH</sequence>
<dbReference type="PRINTS" id="PR00123">
    <property type="entry name" value="ATPASEA"/>
</dbReference>
<comment type="similarity">
    <text evidence="2 11 12">Belongs to the ATPase A chain family.</text>
</comment>
<comment type="subcellular location">
    <subcellularLocation>
        <location evidence="11 12">Cell membrane</location>
        <topology evidence="11 12">Multi-pass membrane protein</topology>
    </subcellularLocation>
    <subcellularLocation>
        <location evidence="1">Membrane</location>
        <topology evidence="1">Multi-pass membrane protein</topology>
    </subcellularLocation>
</comment>
<evidence type="ECO:0000256" key="10">
    <source>
        <dbReference type="ARBA" id="ARBA00023310"/>
    </source>
</evidence>
<dbReference type="HOGENOM" id="CLU_041018_2_3_9"/>
<keyword evidence="10 11" id="KW-0066">ATP synthesis</keyword>
<dbReference type="PANTHER" id="PTHR42823">
    <property type="entry name" value="ATP SYNTHASE SUBUNIT A, CHLOROPLASTIC"/>
    <property type="match status" value="1"/>
</dbReference>
<comment type="caution">
    <text evidence="13">The sequence shown here is derived from an EMBL/GenBank/DDBJ whole genome shotgun (WGS) entry which is preliminary data.</text>
</comment>
<evidence type="ECO:0000256" key="1">
    <source>
        <dbReference type="ARBA" id="ARBA00004141"/>
    </source>
</evidence>
<dbReference type="PANTHER" id="PTHR42823:SF3">
    <property type="entry name" value="ATP SYNTHASE SUBUNIT A, CHLOROPLASTIC"/>
    <property type="match status" value="1"/>
</dbReference>
<keyword evidence="11" id="KW-1003">Cell membrane</keyword>
<dbReference type="Pfam" id="PF00119">
    <property type="entry name" value="ATP-synt_A"/>
    <property type="match status" value="1"/>
</dbReference>
<dbReference type="Proteomes" id="UP000005926">
    <property type="component" value="Unassembled WGS sequence"/>
</dbReference>
<dbReference type="SUPFAM" id="SSF81336">
    <property type="entry name" value="F1F0 ATP synthase subunit A"/>
    <property type="match status" value="1"/>
</dbReference>
<dbReference type="STRING" id="638301.HMPREF0444_0017"/>
<keyword evidence="7 11" id="KW-1133">Transmembrane helix</keyword>
<keyword evidence="3 11" id="KW-0813">Transport</keyword>
<evidence type="ECO:0000256" key="6">
    <source>
        <dbReference type="ARBA" id="ARBA00022781"/>
    </source>
</evidence>
<reference evidence="13 14" key="1">
    <citation type="submission" date="2009-08" db="EMBL/GenBank/DDBJ databases">
        <authorList>
            <person name="Muzny D."/>
            <person name="Qin X."/>
            <person name="Deng J."/>
            <person name="Jiang H."/>
            <person name="Liu Y."/>
            <person name="Qu J."/>
            <person name="Song X.-Z."/>
            <person name="Zhang L."/>
            <person name="Thornton R."/>
            <person name="Coyle M."/>
            <person name="Francisco L."/>
            <person name="Jackson L."/>
            <person name="Javaid M."/>
            <person name="Korchina V."/>
            <person name="Kovar C."/>
            <person name="Mata R."/>
            <person name="Mathew T."/>
            <person name="Ngo R."/>
            <person name="Nguyen L."/>
            <person name="Nguyen N."/>
            <person name="Okwuonu G."/>
            <person name="Ongeri F."/>
            <person name="Pham C."/>
            <person name="Simmons D."/>
            <person name="Wilczek-Boney K."/>
            <person name="Hale W."/>
            <person name="Jakkamsetti A."/>
            <person name="Pham P."/>
            <person name="Ruth R."/>
            <person name="San Lucas F."/>
            <person name="Warren J."/>
            <person name="Zhang J."/>
            <person name="Zhao Z."/>
            <person name="Zhou C."/>
            <person name="Zhu D."/>
            <person name="Lee S."/>
            <person name="Bess C."/>
            <person name="Blankenburg K."/>
            <person name="Forbes L."/>
            <person name="Fu Q."/>
            <person name="Gubbala S."/>
            <person name="Hirani K."/>
            <person name="Jayaseelan J.C."/>
            <person name="Lara F."/>
            <person name="Munidasa M."/>
            <person name="Palculict T."/>
            <person name="Patil S."/>
            <person name="Pu L.-L."/>
            <person name="Saada N."/>
            <person name="Tang L."/>
            <person name="Weissenberger G."/>
            <person name="Zhu Y."/>
            <person name="Hemphill L."/>
            <person name="Shang Y."/>
            <person name="Youmans B."/>
            <person name="Ayvaz T."/>
            <person name="Ross M."/>
            <person name="Santibanez J."/>
            <person name="Aqrawi P."/>
            <person name="Gross S."/>
            <person name="Joshi V."/>
            <person name="Fowler G."/>
            <person name="Nazareth L."/>
            <person name="Reid J."/>
            <person name="Worley K."/>
            <person name="Petrosino J."/>
            <person name="Highlander S."/>
            <person name="Gibbs R."/>
        </authorList>
    </citation>
    <scope>NUCLEOTIDE SEQUENCE [LARGE SCALE GENOMIC DNA]</scope>
    <source>
        <strain evidence="13 14">ATCC 49175</strain>
    </source>
</reference>
<dbReference type="EMBL" id="ACKZ01000003">
    <property type="protein sequence ID" value="EEW38245.1"/>
    <property type="molecule type" value="Genomic_DNA"/>
</dbReference>
<evidence type="ECO:0000256" key="9">
    <source>
        <dbReference type="ARBA" id="ARBA00023136"/>
    </source>
</evidence>
<organism evidence="13 14">
    <name type="scientific">Granulicatella adiacens ATCC 49175</name>
    <dbReference type="NCBI Taxonomy" id="638301"/>
    <lineage>
        <taxon>Bacteria</taxon>
        <taxon>Bacillati</taxon>
        <taxon>Bacillota</taxon>
        <taxon>Bacilli</taxon>
        <taxon>Lactobacillales</taxon>
        <taxon>Carnobacteriaceae</taxon>
        <taxon>Granulicatella</taxon>
    </lineage>
</organism>
<evidence type="ECO:0000256" key="7">
    <source>
        <dbReference type="ARBA" id="ARBA00022989"/>
    </source>
</evidence>
<evidence type="ECO:0000256" key="4">
    <source>
        <dbReference type="ARBA" id="ARBA00022547"/>
    </source>
</evidence>
<evidence type="ECO:0000256" key="8">
    <source>
        <dbReference type="ARBA" id="ARBA00023065"/>
    </source>
</evidence>
<accession>C8NDM2</accession>
<protein>
    <recommendedName>
        <fullName evidence="11 12">ATP synthase subunit a</fullName>
    </recommendedName>
    <alternativeName>
        <fullName evidence="11">ATP synthase F0 sector subunit a</fullName>
    </alternativeName>
    <alternativeName>
        <fullName evidence="11">F-ATPase subunit 6</fullName>
    </alternativeName>
</protein>
<comment type="function">
    <text evidence="11 12">Key component of the proton channel; it plays a direct role in the translocation of protons across the membrane.</text>
</comment>
<evidence type="ECO:0000256" key="3">
    <source>
        <dbReference type="ARBA" id="ARBA00022448"/>
    </source>
</evidence>
<dbReference type="GO" id="GO:0045259">
    <property type="term" value="C:proton-transporting ATP synthase complex"/>
    <property type="evidence" value="ECO:0007669"/>
    <property type="project" value="UniProtKB-KW"/>
</dbReference>
<dbReference type="GO" id="GO:0016787">
    <property type="term" value="F:hydrolase activity"/>
    <property type="evidence" value="ECO:0007669"/>
    <property type="project" value="UniProtKB-KW"/>
</dbReference>